<evidence type="ECO:0000313" key="3">
    <source>
        <dbReference type="Proteomes" id="UP000286482"/>
    </source>
</evidence>
<sequence>MKSRIKLLIWLSIVAIAMLSMNWLNSRYSLDEMREAIVTYQWYFLSAYAIVIAFRGLLFIPTMPLILVMASAVEPWLLFIISLTMSCLSAYFVCLAIDHLDMKKRLSSIPGKSIKRAQAWVNSMGVAAIAAWAFFPLVFTEIIVYLARLSGLSRKQIVMSVAVGEGLLISLLIYVSDWISKLVL</sequence>
<accession>A0A420EGT4</accession>
<dbReference type="RefSeq" id="WP_120353878.1">
    <property type="nucleotide sequence ID" value="NZ_RAQO01000004.1"/>
</dbReference>
<feature type="transmembrane region" description="Helical" evidence="1">
    <location>
        <begin position="7"/>
        <end position="25"/>
    </location>
</feature>
<keyword evidence="1" id="KW-0812">Transmembrane</keyword>
<evidence type="ECO:0000256" key="1">
    <source>
        <dbReference type="SAM" id="Phobius"/>
    </source>
</evidence>
<keyword evidence="1" id="KW-1133">Transmembrane helix</keyword>
<evidence type="ECO:0008006" key="4">
    <source>
        <dbReference type="Google" id="ProtNLM"/>
    </source>
</evidence>
<evidence type="ECO:0000313" key="2">
    <source>
        <dbReference type="EMBL" id="RKF19874.1"/>
    </source>
</evidence>
<feature type="transmembrane region" description="Helical" evidence="1">
    <location>
        <begin position="76"/>
        <end position="100"/>
    </location>
</feature>
<dbReference type="OrthoDB" id="7062663at2"/>
<proteinExistence type="predicted"/>
<dbReference type="Proteomes" id="UP000286482">
    <property type="component" value="Unassembled WGS sequence"/>
</dbReference>
<keyword evidence="3" id="KW-1185">Reference proteome</keyword>
<feature type="transmembrane region" description="Helical" evidence="1">
    <location>
        <begin position="45"/>
        <end position="69"/>
    </location>
</feature>
<feature type="transmembrane region" description="Helical" evidence="1">
    <location>
        <begin position="120"/>
        <end position="145"/>
    </location>
</feature>
<organism evidence="2 3">
    <name type="scientific">Alginatibacterium sediminis</name>
    <dbReference type="NCBI Taxonomy" id="2164068"/>
    <lineage>
        <taxon>Bacteria</taxon>
        <taxon>Pseudomonadati</taxon>
        <taxon>Pseudomonadota</taxon>
        <taxon>Gammaproteobacteria</taxon>
        <taxon>Alteromonadales</taxon>
        <taxon>Alteromonadaceae</taxon>
        <taxon>Alginatibacterium</taxon>
    </lineage>
</organism>
<reference evidence="2 3" key="1">
    <citation type="submission" date="2018-09" db="EMBL/GenBank/DDBJ databases">
        <authorList>
            <person name="Wang Z."/>
        </authorList>
    </citation>
    <scope>NUCLEOTIDE SEQUENCE [LARGE SCALE GENOMIC DNA]</scope>
    <source>
        <strain evidence="2 3">ALS 81</strain>
    </source>
</reference>
<protein>
    <recommendedName>
        <fullName evidence="4">TVP38/TMEM64 family protein</fullName>
    </recommendedName>
</protein>
<feature type="transmembrane region" description="Helical" evidence="1">
    <location>
        <begin position="157"/>
        <end position="175"/>
    </location>
</feature>
<name>A0A420EGT4_9ALTE</name>
<keyword evidence="1" id="KW-0472">Membrane</keyword>
<dbReference type="AlphaFoldDB" id="A0A420EGT4"/>
<dbReference type="EMBL" id="RAQO01000004">
    <property type="protein sequence ID" value="RKF19874.1"/>
    <property type="molecule type" value="Genomic_DNA"/>
</dbReference>
<gene>
    <name evidence="2" type="ORF">DBZ36_05290</name>
</gene>
<comment type="caution">
    <text evidence="2">The sequence shown here is derived from an EMBL/GenBank/DDBJ whole genome shotgun (WGS) entry which is preliminary data.</text>
</comment>